<reference evidence="2" key="1">
    <citation type="journal article" date="2022" name="Int. J. Mol. Sci.">
        <title>Draft Genome of Tanacetum Coccineum: Genomic Comparison of Closely Related Tanacetum-Family Plants.</title>
        <authorList>
            <person name="Yamashiro T."/>
            <person name="Shiraishi A."/>
            <person name="Nakayama K."/>
            <person name="Satake H."/>
        </authorList>
    </citation>
    <scope>NUCLEOTIDE SEQUENCE</scope>
</reference>
<protein>
    <recommendedName>
        <fullName evidence="4">CCHC-type domain-containing protein</fullName>
    </recommendedName>
</protein>
<evidence type="ECO:0000313" key="3">
    <source>
        <dbReference type="Proteomes" id="UP001151760"/>
    </source>
</evidence>
<dbReference type="EMBL" id="BQNB010014141">
    <property type="protein sequence ID" value="GJT24509.1"/>
    <property type="molecule type" value="Genomic_DNA"/>
</dbReference>
<organism evidence="2 3">
    <name type="scientific">Tanacetum coccineum</name>
    <dbReference type="NCBI Taxonomy" id="301880"/>
    <lineage>
        <taxon>Eukaryota</taxon>
        <taxon>Viridiplantae</taxon>
        <taxon>Streptophyta</taxon>
        <taxon>Embryophyta</taxon>
        <taxon>Tracheophyta</taxon>
        <taxon>Spermatophyta</taxon>
        <taxon>Magnoliopsida</taxon>
        <taxon>eudicotyledons</taxon>
        <taxon>Gunneridae</taxon>
        <taxon>Pentapetalae</taxon>
        <taxon>asterids</taxon>
        <taxon>campanulids</taxon>
        <taxon>Asterales</taxon>
        <taxon>Asteraceae</taxon>
        <taxon>Asteroideae</taxon>
        <taxon>Anthemideae</taxon>
        <taxon>Anthemidinae</taxon>
        <taxon>Tanacetum</taxon>
    </lineage>
</organism>
<feature type="region of interest" description="Disordered" evidence="1">
    <location>
        <begin position="423"/>
        <end position="446"/>
    </location>
</feature>
<comment type="caution">
    <text evidence="2">The sequence shown here is derived from an EMBL/GenBank/DDBJ whole genome shotgun (WGS) entry which is preliminary data.</text>
</comment>
<keyword evidence="3" id="KW-1185">Reference proteome</keyword>
<gene>
    <name evidence="2" type="ORF">Tco_0894446</name>
</gene>
<name>A0ABQ5CH82_9ASTR</name>
<accession>A0ABQ5CH82</accession>
<dbReference type="Proteomes" id="UP001151760">
    <property type="component" value="Unassembled WGS sequence"/>
</dbReference>
<evidence type="ECO:0000313" key="2">
    <source>
        <dbReference type="EMBL" id="GJT24509.1"/>
    </source>
</evidence>
<evidence type="ECO:0008006" key="4">
    <source>
        <dbReference type="Google" id="ProtNLM"/>
    </source>
</evidence>
<evidence type="ECO:0000256" key="1">
    <source>
        <dbReference type="SAM" id="MobiDB-lite"/>
    </source>
</evidence>
<sequence>MASLDYHLNPLFSIKECMSCEALYTADFCCSKGGLKDKILVPKPPQNCATCGEPSYGNGANIGYNCPPKAPIISNPKQCNQTINELPQTLPSVHPTCNYEDENSFTYDSKPNSFNDSPSVLTHPPQLQFETYLCELCGNNAHYGYDCPPQFPLVYEQEPCYNQNFNDNYFPQNSQSSSQQYNCCENCGGPHETFQCQTMNKDYEQNSCYDLNSFCFDQFQPQQYTVNHPILNAQKEFLNSQNKLMEQMTSICDMVGQIMQKKEEERRIVEEQAAKDRYWKIPICYDDDEDYTIAITPVLSTKEPVDSLIMEDEHLDTIPSIENLVPIPSEFKGISEDTCDVPICEDPSTFDALSNHSEILSDYSTSSDDDSYENIEYVDATPPNSELVSLEEVEDVILRDKLSNVYLLISKIEALNDNPTLSSFSDNSFSNHTEETRSGSTTTHANNSLPEYDSFLFEVEPNQGGLTSVVISDNSNEPLLELPEFESFHFDLDPSFPRPPPEPLDAEISLIIETDAPVINNFDELNEDECFDPGGGENNVEVDDSFTFVTWTFLPFLTYPKVSPLLSSTRNEDTIYDPDIST</sequence>
<reference evidence="2" key="2">
    <citation type="submission" date="2022-01" db="EMBL/GenBank/DDBJ databases">
        <authorList>
            <person name="Yamashiro T."/>
            <person name="Shiraishi A."/>
            <person name="Satake H."/>
            <person name="Nakayama K."/>
        </authorList>
    </citation>
    <scope>NUCLEOTIDE SEQUENCE</scope>
</reference>
<proteinExistence type="predicted"/>